<comment type="cofactor">
    <cofactor evidence="1">
        <name>Mn(2+)</name>
        <dbReference type="ChEBI" id="CHEBI:29035"/>
    </cofactor>
</comment>
<evidence type="ECO:0000313" key="26">
    <source>
        <dbReference type="EMBL" id="CAH2301313.1"/>
    </source>
</evidence>
<evidence type="ECO:0000256" key="19">
    <source>
        <dbReference type="ARBA" id="ARBA00023170"/>
    </source>
</evidence>
<keyword evidence="17 23" id="KW-0472">Membrane</keyword>
<dbReference type="PROSITE" id="PS50011">
    <property type="entry name" value="PROTEIN_KINASE_DOM"/>
    <property type="match status" value="1"/>
</dbReference>
<evidence type="ECO:0000313" key="27">
    <source>
        <dbReference type="Proteomes" id="UP001295444"/>
    </source>
</evidence>
<keyword evidence="14 21" id="KW-0067">ATP-binding</keyword>
<dbReference type="EC" id="2.7.11.30" evidence="5"/>
<feature type="compositionally biased region" description="Basic and acidic residues" evidence="22">
    <location>
        <begin position="85"/>
        <end position="99"/>
    </location>
</feature>
<name>A0AAD1SGX7_PELCU</name>
<dbReference type="GO" id="GO:0005886">
    <property type="term" value="C:plasma membrane"/>
    <property type="evidence" value="ECO:0007669"/>
    <property type="project" value="UniProtKB-SubCell"/>
</dbReference>
<dbReference type="GO" id="GO:0071363">
    <property type="term" value="P:cellular response to growth factor stimulus"/>
    <property type="evidence" value="ECO:0007669"/>
    <property type="project" value="TreeGrafter"/>
</dbReference>
<evidence type="ECO:0000256" key="13">
    <source>
        <dbReference type="ARBA" id="ARBA00022777"/>
    </source>
</evidence>
<dbReference type="EMBL" id="OW240917">
    <property type="protein sequence ID" value="CAH2301313.1"/>
    <property type="molecule type" value="Genomic_DNA"/>
</dbReference>
<evidence type="ECO:0000256" key="15">
    <source>
        <dbReference type="ARBA" id="ARBA00022842"/>
    </source>
</evidence>
<sequence>MRWRPHDTCESNSISRLFTYWGPSAITSSTTTAAIFASSQALEALNVKTNRSLYLQDCLMTVRMMSVLAPLPPPAGGGNPSPRVRTSDAVDGDPSRTEIKMGNVPLKKHGEPYLPPAGDHVEIPRAPCGGESPDVLLRGTGMSVWSRPGPLDMVVVQRNLPLTLLALWIRDAWGFWRNRWPGGPLAGAMYMTGTRSAIREMYPGKKLFETFIKGHCAPSSRFLAQYALPDCKGKPIIISHATEPQKQKNTRGERRMRRGTQVVQMKGSMEKGVSSSKFDFYVARKSTVQIMLSIKIVHCFSPDHSQTHIYTFPHKHSQINTHTDTYTPDSDTQRYTVVKTDPAQSRYSRLKSETFRFECGRDLPEDLTETITERGLTEPGLHCCTSTLSSSVGMGWLEDPNWQLHISLIMLLSLHTRANLRDNMLLRSSAKLNVDSRKEDTESTAPAPPPKLLSCYCHHHCPEDSFNNTCWTDGYCFTIIEEDESGLPVVTSGCLGLEGSDFQCRDTPIPHQRRSIECCTDEDFCNRDLHPTLPPLKNKDFVDGSIHYMALLISVTICSIILAVILIFCYFRYKRQENRPRYSIGLEQDETYIPSGESLKDLIEQSQSSGSGSGLPLLVQRTIAKQIQMVKQIGKGRYGEVWMGRWRGEKVAVKVFFTTEEASWFRETEIYQTVLMRHENILGFIAADIKGTGSWTQLYLITDYHENGSLYDYLKSTTLDTKAMLKLAYSSVSGLCHLHTEIFGTKGKPAIAHRDLKSKNILVKKNGTCCIADLGLAVKFISDTNEVDIPPNTRVGTKRYMPPEVLDESLNRNHFQSYIMADMYSFGLILWEVARRCLSGGILEEYQLPYHDVVPSDPSYEDMRDIVCIRRLRPTFPNRWSSDECLRQMGKLMTECWAHNPASRLTALRVKKTLAKMSESQDIKL</sequence>
<feature type="domain" description="GS" evidence="25">
    <location>
        <begin position="597"/>
        <end position="626"/>
    </location>
</feature>
<dbReference type="SUPFAM" id="SSF56112">
    <property type="entry name" value="Protein kinase-like (PK-like)"/>
    <property type="match status" value="1"/>
</dbReference>
<evidence type="ECO:0000256" key="5">
    <source>
        <dbReference type="ARBA" id="ARBA00012401"/>
    </source>
</evidence>
<dbReference type="Proteomes" id="UP001295444">
    <property type="component" value="Chromosome 06"/>
</dbReference>
<keyword evidence="6" id="KW-1003">Cell membrane</keyword>
<dbReference type="PANTHER" id="PTHR23255">
    <property type="entry name" value="TRANSFORMING GROWTH FACTOR-BETA RECEPTOR TYPE I AND II"/>
    <property type="match status" value="1"/>
</dbReference>
<dbReference type="FunFam" id="2.10.60.10:FF:000001">
    <property type="entry name" value="Receptor protein serine/threonine kinase"/>
    <property type="match status" value="1"/>
</dbReference>
<feature type="compositionally biased region" description="Basic and acidic residues" evidence="22">
    <location>
        <begin position="243"/>
        <end position="253"/>
    </location>
</feature>
<evidence type="ECO:0000256" key="10">
    <source>
        <dbReference type="ARBA" id="ARBA00022723"/>
    </source>
</evidence>
<feature type="transmembrane region" description="Helical" evidence="23">
    <location>
        <begin position="546"/>
        <end position="571"/>
    </location>
</feature>
<proteinExistence type="inferred from homology"/>
<keyword evidence="11" id="KW-0732">Signal</keyword>
<dbReference type="InterPro" id="IPR001245">
    <property type="entry name" value="Ser-Thr/Tyr_kinase_cat_dom"/>
</dbReference>
<feature type="region of interest" description="Disordered" evidence="22">
    <location>
        <begin position="71"/>
        <end position="100"/>
    </location>
</feature>
<keyword evidence="19 26" id="KW-0675">Receptor</keyword>
<dbReference type="Gene3D" id="1.10.510.10">
    <property type="entry name" value="Transferase(Phosphotransferase) domain 1"/>
    <property type="match status" value="1"/>
</dbReference>
<evidence type="ECO:0000256" key="17">
    <source>
        <dbReference type="ARBA" id="ARBA00023136"/>
    </source>
</evidence>
<dbReference type="Gene3D" id="2.10.60.10">
    <property type="entry name" value="CD59"/>
    <property type="match status" value="1"/>
</dbReference>
<gene>
    <name evidence="26" type="ORF">PECUL_23A013722</name>
</gene>
<keyword evidence="9 23" id="KW-0812">Transmembrane</keyword>
<keyword evidence="12 21" id="KW-0547">Nucleotide-binding</keyword>
<reference evidence="26" key="1">
    <citation type="submission" date="2022-03" db="EMBL/GenBank/DDBJ databases">
        <authorList>
            <person name="Alioto T."/>
            <person name="Alioto T."/>
            <person name="Gomez Garrido J."/>
        </authorList>
    </citation>
    <scope>NUCLEOTIDE SEQUENCE</scope>
</reference>
<evidence type="ECO:0000256" key="2">
    <source>
        <dbReference type="ARBA" id="ARBA00001946"/>
    </source>
</evidence>
<dbReference type="FunFam" id="1.10.510.10:FF:000018">
    <property type="entry name" value="Receptor protein serine/threonine kinase"/>
    <property type="match status" value="1"/>
</dbReference>
<evidence type="ECO:0000256" key="12">
    <source>
        <dbReference type="ARBA" id="ARBA00022741"/>
    </source>
</evidence>
<evidence type="ECO:0000256" key="3">
    <source>
        <dbReference type="ARBA" id="ARBA00004251"/>
    </source>
</evidence>
<evidence type="ECO:0000256" key="6">
    <source>
        <dbReference type="ARBA" id="ARBA00022475"/>
    </source>
</evidence>
<dbReference type="GO" id="GO:0005524">
    <property type="term" value="F:ATP binding"/>
    <property type="evidence" value="ECO:0007669"/>
    <property type="project" value="UniProtKB-UniRule"/>
</dbReference>
<evidence type="ECO:0000256" key="21">
    <source>
        <dbReference type="PROSITE-ProRule" id="PRU10141"/>
    </source>
</evidence>
<dbReference type="InterPro" id="IPR000719">
    <property type="entry name" value="Prot_kinase_dom"/>
</dbReference>
<dbReference type="Pfam" id="PF07714">
    <property type="entry name" value="PK_Tyr_Ser-Thr"/>
    <property type="match status" value="1"/>
</dbReference>
<evidence type="ECO:0000256" key="4">
    <source>
        <dbReference type="ARBA" id="ARBA00009605"/>
    </source>
</evidence>
<dbReference type="Pfam" id="PF08515">
    <property type="entry name" value="TGF_beta_GS"/>
    <property type="match status" value="1"/>
</dbReference>
<dbReference type="InterPro" id="IPR017441">
    <property type="entry name" value="Protein_kinase_ATP_BS"/>
</dbReference>
<accession>A0AAD1SGX7</accession>
<dbReference type="GO" id="GO:0046872">
    <property type="term" value="F:metal ion binding"/>
    <property type="evidence" value="ECO:0007669"/>
    <property type="project" value="UniProtKB-KW"/>
</dbReference>
<evidence type="ECO:0000256" key="9">
    <source>
        <dbReference type="ARBA" id="ARBA00022692"/>
    </source>
</evidence>
<dbReference type="InterPro" id="IPR045860">
    <property type="entry name" value="Snake_toxin-like_sf"/>
</dbReference>
<dbReference type="InterPro" id="IPR011009">
    <property type="entry name" value="Kinase-like_dom_sf"/>
</dbReference>
<dbReference type="InterPro" id="IPR008271">
    <property type="entry name" value="Ser/Thr_kinase_AS"/>
</dbReference>
<dbReference type="CDD" id="cd23613">
    <property type="entry name" value="TFP_LU_ECD_BMPR1B"/>
    <property type="match status" value="1"/>
</dbReference>
<feature type="binding site" evidence="21">
    <location>
        <position position="654"/>
    </location>
    <ligand>
        <name>ATP</name>
        <dbReference type="ChEBI" id="CHEBI:30616"/>
    </ligand>
</feature>
<keyword evidence="20" id="KW-0464">Manganese</keyword>
<dbReference type="SUPFAM" id="SSF57302">
    <property type="entry name" value="Snake toxin-like"/>
    <property type="match status" value="1"/>
</dbReference>
<keyword evidence="13" id="KW-0418">Kinase</keyword>
<organism evidence="26 27">
    <name type="scientific">Pelobates cultripes</name>
    <name type="common">Western spadefoot toad</name>
    <dbReference type="NCBI Taxonomy" id="61616"/>
    <lineage>
        <taxon>Eukaryota</taxon>
        <taxon>Metazoa</taxon>
        <taxon>Chordata</taxon>
        <taxon>Craniata</taxon>
        <taxon>Vertebrata</taxon>
        <taxon>Euteleostomi</taxon>
        <taxon>Amphibia</taxon>
        <taxon>Batrachia</taxon>
        <taxon>Anura</taxon>
        <taxon>Pelobatoidea</taxon>
        <taxon>Pelobatidae</taxon>
        <taxon>Pelobates</taxon>
    </lineage>
</organism>
<dbReference type="InterPro" id="IPR003605">
    <property type="entry name" value="GS_dom"/>
</dbReference>
<dbReference type="GO" id="GO:0043235">
    <property type="term" value="C:receptor complex"/>
    <property type="evidence" value="ECO:0007669"/>
    <property type="project" value="TreeGrafter"/>
</dbReference>
<dbReference type="PROSITE" id="PS51256">
    <property type="entry name" value="GS"/>
    <property type="match status" value="1"/>
</dbReference>
<evidence type="ECO:0000256" key="14">
    <source>
        <dbReference type="ARBA" id="ARBA00022840"/>
    </source>
</evidence>
<evidence type="ECO:0000256" key="23">
    <source>
        <dbReference type="SAM" id="Phobius"/>
    </source>
</evidence>
<dbReference type="PROSITE" id="PS00108">
    <property type="entry name" value="PROTEIN_KINASE_ST"/>
    <property type="match status" value="1"/>
</dbReference>
<dbReference type="InterPro" id="IPR000472">
    <property type="entry name" value="Activin_recp"/>
</dbReference>
<evidence type="ECO:0000256" key="20">
    <source>
        <dbReference type="ARBA" id="ARBA00023211"/>
    </source>
</evidence>
<dbReference type="Pfam" id="PF01064">
    <property type="entry name" value="Activin_recp"/>
    <property type="match status" value="1"/>
</dbReference>
<comment type="similarity">
    <text evidence="4">Belongs to the protein kinase superfamily. TKL Ser/Thr protein kinase family. TGFB receptor subfamily.</text>
</comment>
<evidence type="ECO:0000256" key="16">
    <source>
        <dbReference type="ARBA" id="ARBA00022989"/>
    </source>
</evidence>
<feature type="domain" description="Protein kinase" evidence="24">
    <location>
        <begin position="627"/>
        <end position="917"/>
    </location>
</feature>
<dbReference type="FunFam" id="3.30.200.20:FF:000055">
    <property type="entry name" value="Receptor protein serine/threonine kinase"/>
    <property type="match status" value="1"/>
</dbReference>
<evidence type="ECO:0000256" key="7">
    <source>
        <dbReference type="ARBA" id="ARBA00022527"/>
    </source>
</evidence>
<dbReference type="Gene3D" id="3.30.200.20">
    <property type="entry name" value="Phosphorylase Kinase, domain 1"/>
    <property type="match status" value="1"/>
</dbReference>
<evidence type="ECO:0000259" key="24">
    <source>
        <dbReference type="PROSITE" id="PS50011"/>
    </source>
</evidence>
<evidence type="ECO:0000256" key="8">
    <source>
        <dbReference type="ARBA" id="ARBA00022679"/>
    </source>
</evidence>
<feature type="region of interest" description="Disordered" evidence="22">
    <location>
        <begin position="243"/>
        <end position="268"/>
    </location>
</feature>
<evidence type="ECO:0000256" key="1">
    <source>
        <dbReference type="ARBA" id="ARBA00001936"/>
    </source>
</evidence>
<evidence type="ECO:0000259" key="25">
    <source>
        <dbReference type="PROSITE" id="PS51256"/>
    </source>
</evidence>
<dbReference type="SMART" id="SM00220">
    <property type="entry name" value="S_TKc"/>
    <property type="match status" value="1"/>
</dbReference>
<comment type="cofactor">
    <cofactor evidence="2">
        <name>Mg(2+)</name>
        <dbReference type="ChEBI" id="CHEBI:18420"/>
    </cofactor>
</comment>
<dbReference type="GO" id="GO:0004675">
    <property type="term" value="F:transmembrane receptor protein serine/threonine kinase activity"/>
    <property type="evidence" value="ECO:0007669"/>
    <property type="project" value="UniProtKB-EC"/>
</dbReference>
<dbReference type="AlphaFoldDB" id="A0AAD1SGX7"/>
<dbReference type="PANTHER" id="PTHR23255:SF62">
    <property type="entry name" value="BONE MORPHOGENETIC PROTEIN RECEPTOR TYPE-1B"/>
    <property type="match status" value="1"/>
</dbReference>
<comment type="subcellular location">
    <subcellularLocation>
        <location evidence="3">Cell membrane</location>
        <topology evidence="3">Single-pass type I membrane protein</topology>
    </subcellularLocation>
</comment>
<evidence type="ECO:0000256" key="11">
    <source>
        <dbReference type="ARBA" id="ARBA00022729"/>
    </source>
</evidence>
<evidence type="ECO:0000256" key="18">
    <source>
        <dbReference type="ARBA" id="ARBA00023157"/>
    </source>
</evidence>
<keyword evidence="8" id="KW-0808">Transferase</keyword>
<keyword evidence="7" id="KW-0723">Serine/threonine-protein kinase</keyword>
<keyword evidence="10" id="KW-0479">Metal-binding</keyword>
<dbReference type="PROSITE" id="PS00107">
    <property type="entry name" value="PROTEIN_KINASE_ATP"/>
    <property type="match status" value="1"/>
</dbReference>
<evidence type="ECO:0000256" key="22">
    <source>
        <dbReference type="SAM" id="MobiDB-lite"/>
    </source>
</evidence>
<dbReference type="InterPro" id="IPR000333">
    <property type="entry name" value="TGFB_receptor"/>
</dbReference>
<dbReference type="SMART" id="SM00467">
    <property type="entry name" value="GS"/>
    <property type="match status" value="1"/>
</dbReference>
<keyword evidence="18" id="KW-1015">Disulfide bond</keyword>
<keyword evidence="27" id="KW-1185">Reference proteome</keyword>
<keyword evidence="15" id="KW-0460">Magnesium</keyword>
<keyword evidence="16 23" id="KW-1133">Transmembrane helix</keyword>
<protein>
    <recommendedName>
        <fullName evidence="5">receptor protein serine/threonine kinase</fullName>
        <ecNumber evidence="5">2.7.11.30</ecNumber>
    </recommendedName>
</protein>